<evidence type="ECO:0000313" key="2">
    <source>
        <dbReference type="EMBL" id="CAF9906846.1"/>
    </source>
</evidence>
<feature type="compositionally biased region" description="Basic and acidic residues" evidence="1">
    <location>
        <begin position="12"/>
        <end position="37"/>
    </location>
</feature>
<dbReference type="Proteomes" id="UP000664203">
    <property type="component" value="Unassembled WGS sequence"/>
</dbReference>
<keyword evidence="3" id="KW-1185">Reference proteome</keyword>
<sequence>KSATATATNQGDQEHGEQEHGEDGEKEDGGHENDEQKSATATATNQGDQEHGEQEDSEDDEKEDGGHENDEQEDSEDGENDSATATEAELQRHNSAALDRIAQQNAILYPRLVGVPGTGHRRAGLWSDLWNDAEEMEWNAGYDL</sequence>
<feature type="non-terminal residue" evidence="2">
    <location>
        <position position="1"/>
    </location>
</feature>
<reference evidence="2" key="1">
    <citation type="submission" date="2021-03" db="EMBL/GenBank/DDBJ databases">
        <authorList>
            <person name="Tagirdzhanova G."/>
        </authorList>
    </citation>
    <scope>NUCLEOTIDE SEQUENCE</scope>
</reference>
<feature type="compositionally biased region" description="Polar residues" evidence="1">
    <location>
        <begin position="38"/>
        <end position="47"/>
    </location>
</feature>
<gene>
    <name evidence="2" type="ORF">ALECFALPRED_002669</name>
</gene>
<protein>
    <submittedName>
        <fullName evidence="2">Uncharacterized protein</fullName>
    </submittedName>
</protein>
<accession>A0A8H3EPZ2</accession>
<feature type="compositionally biased region" description="Acidic residues" evidence="1">
    <location>
        <begin position="70"/>
        <end position="80"/>
    </location>
</feature>
<feature type="region of interest" description="Disordered" evidence="1">
    <location>
        <begin position="1"/>
        <end position="97"/>
    </location>
</feature>
<evidence type="ECO:0000313" key="3">
    <source>
        <dbReference type="Proteomes" id="UP000664203"/>
    </source>
</evidence>
<name>A0A8H3EPZ2_9LECA</name>
<evidence type="ECO:0000256" key="1">
    <source>
        <dbReference type="SAM" id="MobiDB-lite"/>
    </source>
</evidence>
<comment type="caution">
    <text evidence="2">The sequence shown here is derived from an EMBL/GenBank/DDBJ whole genome shotgun (WGS) entry which is preliminary data.</text>
</comment>
<proteinExistence type="predicted"/>
<dbReference type="AlphaFoldDB" id="A0A8H3EPZ2"/>
<dbReference type="EMBL" id="CAJPDR010000018">
    <property type="protein sequence ID" value="CAF9906846.1"/>
    <property type="molecule type" value="Genomic_DNA"/>
</dbReference>
<organism evidence="2 3">
    <name type="scientific">Alectoria fallacina</name>
    <dbReference type="NCBI Taxonomy" id="1903189"/>
    <lineage>
        <taxon>Eukaryota</taxon>
        <taxon>Fungi</taxon>
        <taxon>Dikarya</taxon>
        <taxon>Ascomycota</taxon>
        <taxon>Pezizomycotina</taxon>
        <taxon>Lecanoromycetes</taxon>
        <taxon>OSLEUM clade</taxon>
        <taxon>Lecanoromycetidae</taxon>
        <taxon>Lecanorales</taxon>
        <taxon>Lecanorineae</taxon>
        <taxon>Parmeliaceae</taxon>
        <taxon>Alectoria</taxon>
    </lineage>
</organism>